<dbReference type="Proteomes" id="UP000289738">
    <property type="component" value="Chromosome A01"/>
</dbReference>
<evidence type="ECO:0000313" key="2">
    <source>
        <dbReference type="EMBL" id="RYR78298.1"/>
    </source>
</evidence>
<keyword evidence="3" id="KW-1185">Reference proteome</keyword>
<proteinExistence type="predicted"/>
<dbReference type="Pfam" id="PF03108">
    <property type="entry name" value="DBD_Tnp_Mut"/>
    <property type="match status" value="1"/>
</dbReference>
<feature type="domain" description="Transposase MuDR plant" evidence="1">
    <location>
        <begin position="27"/>
        <end position="82"/>
    </location>
</feature>
<dbReference type="InterPro" id="IPR004332">
    <property type="entry name" value="Transposase_MuDR"/>
</dbReference>
<comment type="caution">
    <text evidence="2">The sequence shown here is derived from an EMBL/GenBank/DDBJ whole genome shotgun (WGS) entry which is preliminary data.</text>
</comment>
<name>A0A445ES39_ARAHY</name>
<reference evidence="2 3" key="1">
    <citation type="submission" date="2019-01" db="EMBL/GenBank/DDBJ databases">
        <title>Sequencing of cultivated peanut Arachis hypogaea provides insights into genome evolution and oil improvement.</title>
        <authorList>
            <person name="Chen X."/>
        </authorList>
    </citation>
    <scope>NUCLEOTIDE SEQUENCE [LARGE SCALE GENOMIC DNA]</scope>
    <source>
        <strain evidence="3">cv. Fuhuasheng</strain>
        <tissue evidence="2">Leaves</tissue>
    </source>
</reference>
<dbReference type="EMBL" id="SDMP01000001">
    <property type="protein sequence ID" value="RYR78298.1"/>
    <property type="molecule type" value="Genomic_DNA"/>
</dbReference>
<sequence length="104" mass="12407">MNQALDSVDEDCVIYPLYNKKARFGELKLEVGMISKTNHEFMNATKDYTIQWSRNIIFKKNDNMLFRVVCKGEDFPWKIYCALNKSDMSWQKLLNYQRILTQVQ</sequence>
<gene>
    <name evidence="2" type="ORF">Ahy_A01g003045</name>
</gene>
<dbReference type="AlphaFoldDB" id="A0A445ES39"/>
<protein>
    <recommendedName>
        <fullName evidence="1">Transposase MuDR plant domain-containing protein</fullName>
    </recommendedName>
</protein>
<accession>A0A445ES39</accession>
<organism evidence="2 3">
    <name type="scientific">Arachis hypogaea</name>
    <name type="common">Peanut</name>
    <dbReference type="NCBI Taxonomy" id="3818"/>
    <lineage>
        <taxon>Eukaryota</taxon>
        <taxon>Viridiplantae</taxon>
        <taxon>Streptophyta</taxon>
        <taxon>Embryophyta</taxon>
        <taxon>Tracheophyta</taxon>
        <taxon>Spermatophyta</taxon>
        <taxon>Magnoliopsida</taxon>
        <taxon>eudicotyledons</taxon>
        <taxon>Gunneridae</taxon>
        <taxon>Pentapetalae</taxon>
        <taxon>rosids</taxon>
        <taxon>fabids</taxon>
        <taxon>Fabales</taxon>
        <taxon>Fabaceae</taxon>
        <taxon>Papilionoideae</taxon>
        <taxon>50 kb inversion clade</taxon>
        <taxon>dalbergioids sensu lato</taxon>
        <taxon>Dalbergieae</taxon>
        <taxon>Pterocarpus clade</taxon>
        <taxon>Arachis</taxon>
    </lineage>
</organism>
<evidence type="ECO:0000313" key="3">
    <source>
        <dbReference type="Proteomes" id="UP000289738"/>
    </source>
</evidence>
<evidence type="ECO:0000259" key="1">
    <source>
        <dbReference type="Pfam" id="PF03108"/>
    </source>
</evidence>